<keyword evidence="1" id="KW-1133">Transmembrane helix</keyword>
<keyword evidence="1" id="KW-0812">Transmembrane</keyword>
<comment type="caution">
    <text evidence="2">The sequence shown here is derived from an EMBL/GenBank/DDBJ whole genome shotgun (WGS) entry which is preliminary data.</text>
</comment>
<gene>
    <name evidence="2" type="ORF">EDD33_1903</name>
</gene>
<dbReference type="Proteomes" id="UP000281738">
    <property type="component" value="Unassembled WGS sequence"/>
</dbReference>
<dbReference type="RefSeq" id="WP_170169760.1">
    <property type="nucleotide sequence ID" value="NZ_RKHO01000001.1"/>
</dbReference>
<organism evidence="2 3">
    <name type="scientific">Nocardioides aurantiacus</name>
    <dbReference type="NCBI Taxonomy" id="86796"/>
    <lineage>
        <taxon>Bacteria</taxon>
        <taxon>Bacillati</taxon>
        <taxon>Actinomycetota</taxon>
        <taxon>Actinomycetes</taxon>
        <taxon>Propionibacteriales</taxon>
        <taxon>Nocardioidaceae</taxon>
        <taxon>Nocardioides</taxon>
    </lineage>
</organism>
<accession>A0A3N2CU31</accession>
<sequence length="45" mass="4719">MGYLNQYAQGVEVGFAAIATAAATVVGGVVGYLTHAVSGWLRRRH</sequence>
<evidence type="ECO:0000256" key="1">
    <source>
        <dbReference type="SAM" id="Phobius"/>
    </source>
</evidence>
<proteinExistence type="predicted"/>
<reference evidence="2 3" key="1">
    <citation type="submission" date="2018-11" db="EMBL/GenBank/DDBJ databases">
        <title>Sequencing the genomes of 1000 actinobacteria strains.</title>
        <authorList>
            <person name="Klenk H.-P."/>
        </authorList>
    </citation>
    <scope>NUCLEOTIDE SEQUENCE [LARGE SCALE GENOMIC DNA]</scope>
    <source>
        <strain evidence="2 3">DSM 12652</strain>
    </source>
</reference>
<evidence type="ECO:0000313" key="3">
    <source>
        <dbReference type="Proteomes" id="UP000281738"/>
    </source>
</evidence>
<feature type="transmembrane region" description="Helical" evidence="1">
    <location>
        <begin position="13"/>
        <end position="34"/>
    </location>
</feature>
<keyword evidence="3" id="KW-1185">Reference proteome</keyword>
<protein>
    <submittedName>
        <fullName evidence="2">Uncharacterized protein</fullName>
    </submittedName>
</protein>
<keyword evidence="1" id="KW-0472">Membrane</keyword>
<evidence type="ECO:0000313" key="2">
    <source>
        <dbReference type="EMBL" id="ROR91043.1"/>
    </source>
</evidence>
<name>A0A3N2CU31_9ACTN</name>
<dbReference type="EMBL" id="RKHO01000001">
    <property type="protein sequence ID" value="ROR91043.1"/>
    <property type="molecule type" value="Genomic_DNA"/>
</dbReference>
<dbReference type="AlphaFoldDB" id="A0A3N2CU31"/>